<keyword evidence="1" id="KW-0472">Membrane</keyword>
<protein>
    <submittedName>
        <fullName evidence="4">DUF4880 domain-containing protein</fullName>
    </submittedName>
</protein>
<feature type="transmembrane region" description="Helical" evidence="1">
    <location>
        <begin position="82"/>
        <end position="103"/>
    </location>
</feature>
<keyword evidence="5" id="KW-1185">Reference proteome</keyword>
<evidence type="ECO:0000313" key="4">
    <source>
        <dbReference type="EMBL" id="MBE8718216.1"/>
    </source>
</evidence>
<dbReference type="Pfam" id="PF16220">
    <property type="entry name" value="DUF4880"/>
    <property type="match status" value="1"/>
</dbReference>
<dbReference type="Gene3D" id="2.60.120.1440">
    <property type="match status" value="1"/>
</dbReference>
<dbReference type="Pfam" id="PF04773">
    <property type="entry name" value="FecR"/>
    <property type="match status" value="1"/>
</dbReference>
<evidence type="ECO:0000259" key="2">
    <source>
        <dbReference type="Pfam" id="PF04773"/>
    </source>
</evidence>
<feature type="domain" description="FecR N-terminal" evidence="3">
    <location>
        <begin position="13"/>
        <end position="55"/>
    </location>
</feature>
<accession>A0A928V3R6</accession>
<gene>
    <name evidence="4" type="ORF">C4F51_13560</name>
</gene>
<proteinExistence type="predicted"/>
<dbReference type="InterPro" id="IPR012373">
    <property type="entry name" value="Ferrdict_sens_TM"/>
</dbReference>
<dbReference type="PIRSF" id="PIRSF018266">
    <property type="entry name" value="FecR"/>
    <property type="match status" value="1"/>
</dbReference>
<evidence type="ECO:0000313" key="5">
    <source>
        <dbReference type="Proteomes" id="UP000652567"/>
    </source>
</evidence>
<comment type="caution">
    <text evidence="4">The sequence shown here is derived from an EMBL/GenBank/DDBJ whole genome shotgun (WGS) entry which is preliminary data.</text>
</comment>
<dbReference type="InterPro" id="IPR006860">
    <property type="entry name" value="FecR"/>
</dbReference>
<dbReference type="EMBL" id="PRDL01000001">
    <property type="protein sequence ID" value="MBE8718216.1"/>
    <property type="molecule type" value="Genomic_DNA"/>
</dbReference>
<dbReference type="PANTHER" id="PTHR30273">
    <property type="entry name" value="PERIPLASMIC SIGNAL SENSOR AND SIGMA FACTOR ACTIVATOR FECR-RELATED"/>
    <property type="match status" value="1"/>
</dbReference>
<sequence length="319" mass="35434">MNMAATSQQQLLEETAEWFVRVQERPLSAREQQAFHHWQARSPAHRAAWQRVENLLARLDSVPAGLAMPALDRPVDEERRALLTRMAILVLAVPVSGAVVWQLSEQNFLRSDLYTGKGERKTQQLADGSTLWLNASSAATLNISDTTRAVHLLEGELTVQVMRASQPLLLSTAEGFCKVYENALIAIRLANKVTCVDVLEGQAYVQLAARATPVDLQSGQSLRFSATDILEQSPVNPAHSSWRFGMLVADSMRLADVVAGLQGYRRGRIDVQPELADLLISGSFPLDDLNKTFQMLADTYQLRISEHWLGYRVMIAADV</sequence>
<keyword evidence="1" id="KW-1133">Transmembrane helix</keyword>
<keyword evidence="1" id="KW-0812">Transmembrane</keyword>
<dbReference type="GO" id="GO:0016989">
    <property type="term" value="F:sigma factor antagonist activity"/>
    <property type="evidence" value="ECO:0007669"/>
    <property type="project" value="TreeGrafter"/>
</dbReference>
<feature type="domain" description="FecR protein" evidence="2">
    <location>
        <begin position="112"/>
        <end position="203"/>
    </location>
</feature>
<evidence type="ECO:0000256" key="1">
    <source>
        <dbReference type="SAM" id="Phobius"/>
    </source>
</evidence>
<dbReference type="PANTHER" id="PTHR30273:SF2">
    <property type="entry name" value="PROTEIN FECR"/>
    <property type="match status" value="1"/>
</dbReference>
<dbReference type="InterPro" id="IPR032623">
    <property type="entry name" value="FecR_N"/>
</dbReference>
<dbReference type="AlphaFoldDB" id="A0A928V3R6"/>
<reference evidence="4" key="1">
    <citation type="submission" date="2018-07" db="EMBL/GenBank/DDBJ databases">
        <title>Genome assembly of strain Ka43.</title>
        <authorList>
            <person name="Kukolya J."/>
            <person name="Nagy I."/>
            <person name="Horvath B."/>
            <person name="Toth A."/>
        </authorList>
    </citation>
    <scope>NUCLEOTIDE SEQUENCE</scope>
    <source>
        <strain evidence="4">KB43</strain>
    </source>
</reference>
<name>A0A928V3R6_9GAMM</name>
<dbReference type="Proteomes" id="UP000652567">
    <property type="component" value="Unassembled WGS sequence"/>
</dbReference>
<evidence type="ECO:0000259" key="3">
    <source>
        <dbReference type="Pfam" id="PF16220"/>
    </source>
</evidence>
<organism evidence="4 5">
    <name type="scientific">Cellvibrio polysaccharolyticus</name>
    <dbReference type="NCBI Taxonomy" id="2082724"/>
    <lineage>
        <taxon>Bacteria</taxon>
        <taxon>Pseudomonadati</taxon>
        <taxon>Pseudomonadota</taxon>
        <taxon>Gammaproteobacteria</taxon>
        <taxon>Cellvibrionales</taxon>
        <taxon>Cellvibrionaceae</taxon>
        <taxon>Cellvibrio</taxon>
    </lineage>
</organism>